<proteinExistence type="predicted"/>
<evidence type="ECO:0000313" key="1">
    <source>
        <dbReference type="EMBL" id="CAA9513735.1"/>
    </source>
</evidence>
<name>A0A6J4T4I5_9ACTN</name>
<sequence>GLPLGGCGLPRLRRGGGVVPCWGPYV</sequence>
<dbReference type="AlphaFoldDB" id="A0A6J4T4I5"/>
<reference evidence="1" key="1">
    <citation type="submission" date="2020-02" db="EMBL/GenBank/DDBJ databases">
        <authorList>
            <person name="Meier V. D."/>
        </authorList>
    </citation>
    <scope>NUCLEOTIDE SEQUENCE</scope>
    <source>
        <strain evidence="1">AVDCRST_MAG05</strain>
    </source>
</reference>
<feature type="non-terminal residue" evidence="1">
    <location>
        <position position="26"/>
    </location>
</feature>
<dbReference type="EMBL" id="CADCVM010000359">
    <property type="protein sequence ID" value="CAA9513735.1"/>
    <property type="molecule type" value="Genomic_DNA"/>
</dbReference>
<organism evidence="1">
    <name type="scientific">uncultured Rubrobacteraceae bacterium</name>
    <dbReference type="NCBI Taxonomy" id="349277"/>
    <lineage>
        <taxon>Bacteria</taxon>
        <taxon>Bacillati</taxon>
        <taxon>Actinomycetota</taxon>
        <taxon>Rubrobacteria</taxon>
        <taxon>Rubrobacterales</taxon>
        <taxon>Rubrobacteraceae</taxon>
        <taxon>environmental samples</taxon>
    </lineage>
</organism>
<gene>
    <name evidence="1" type="ORF">AVDCRST_MAG05-3178</name>
</gene>
<protein>
    <submittedName>
        <fullName evidence="1">Uncharacterized protein</fullName>
    </submittedName>
</protein>
<accession>A0A6J4T4I5</accession>
<feature type="non-terminal residue" evidence="1">
    <location>
        <position position="1"/>
    </location>
</feature>